<feature type="domain" description="HhH-GPD" evidence="13">
    <location>
        <begin position="58"/>
        <end position="206"/>
    </location>
</feature>
<dbReference type="GO" id="GO:0046872">
    <property type="term" value="F:metal ion binding"/>
    <property type="evidence" value="ECO:0007669"/>
    <property type="project" value="UniProtKB-KW"/>
</dbReference>
<dbReference type="GO" id="GO:0019104">
    <property type="term" value="F:DNA N-glycosylase activity"/>
    <property type="evidence" value="ECO:0007669"/>
    <property type="project" value="UniProtKB-UniRule"/>
</dbReference>
<comment type="catalytic activity">
    <reaction evidence="12">
        <text>2'-deoxyribonucleotide-(2'-deoxyribose 5'-phosphate)-2'-deoxyribonucleotide-DNA = a 3'-end 2'-deoxyribonucleotide-(2,3-dehydro-2,3-deoxyribose 5'-phosphate)-DNA + a 5'-end 5'-phospho-2'-deoxyribonucleoside-DNA + H(+)</text>
        <dbReference type="Rhea" id="RHEA:66592"/>
        <dbReference type="Rhea" id="RHEA-COMP:13180"/>
        <dbReference type="Rhea" id="RHEA-COMP:16897"/>
        <dbReference type="Rhea" id="RHEA-COMP:17067"/>
        <dbReference type="ChEBI" id="CHEBI:15378"/>
        <dbReference type="ChEBI" id="CHEBI:136412"/>
        <dbReference type="ChEBI" id="CHEBI:157695"/>
        <dbReference type="ChEBI" id="CHEBI:167181"/>
        <dbReference type="EC" id="4.2.99.18"/>
    </reaction>
</comment>
<proteinExistence type="inferred from homology"/>
<organism evidence="14">
    <name type="scientific">candidate division TA06 bacterium ADurb.Bin417</name>
    <dbReference type="NCBI Taxonomy" id="1852828"/>
    <lineage>
        <taxon>Bacteria</taxon>
        <taxon>Bacteria division TA06</taxon>
    </lineage>
</organism>
<dbReference type="InterPro" id="IPR005759">
    <property type="entry name" value="Nth"/>
</dbReference>
<dbReference type="Gene3D" id="1.10.340.30">
    <property type="entry name" value="Hypothetical protein, domain 2"/>
    <property type="match status" value="1"/>
</dbReference>
<evidence type="ECO:0000259" key="13">
    <source>
        <dbReference type="SMART" id="SM00478"/>
    </source>
</evidence>
<dbReference type="GO" id="GO:0140078">
    <property type="term" value="F:class I DNA-(apurinic or apyrimidinic site) endonuclease activity"/>
    <property type="evidence" value="ECO:0007669"/>
    <property type="project" value="UniProtKB-EC"/>
</dbReference>
<evidence type="ECO:0000313" key="14">
    <source>
        <dbReference type="EMBL" id="OPZ91565.1"/>
    </source>
</evidence>
<dbReference type="EMBL" id="MWAK01000165">
    <property type="protein sequence ID" value="OPZ91565.1"/>
    <property type="molecule type" value="Genomic_DNA"/>
</dbReference>
<dbReference type="AlphaFoldDB" id="A0A1V5MEL7"/>
<keyword evidence="8 12" id="KW-0238">DNA-binding</keyword>
<dbReference type="EC" id="4.2.99.18" evidence="12"/>
<dbReference type="NCBIfam" id="TIGR01083">
    <property type="entry name" value="nth"/>
    <property type="match status" value="1"/>
</dbReference>
<dbReference type="PANTHER" id="PTHR10359">
    <property type="entry name" value="A/G-SPECIFIC ADENINE GLYCOSYLASE/ENDONUCLEASE III"/>
    <property type="match status" value="1"/>
</dbReference>
<comment type="similarity">
    <text evidence="1 12">Belongs to the Nth/MutY family.</text>
</comment>
<dbReference type="PIRSF" id="PIRSF001435">
    <property type="entry name" value="Nth"/>
    <property type="match status" value="1"/>
</dbReference>
<evidence type="ECO:0000256" key="10">
    <source>
        <dbReference type="ARBA" id="ARBA00023239"/>
    </source>
</evidence>
<evidence type="ECO:0000256" key="6">
    <source>
        <dbReference type="ARBA" id="ARBA00023004"/>
    </source>
</evidence>
<comment type="caution">
    <text evidence="14">The sequence shown here is derived from an EMBL/GenBank/DDBJ whole genome shotgun (WGS) entry which is preliminary data.</text>
</comment>
<dbReference type="PANTHER" id="PTHR10359:SF18">
    <property type="entry name" value="ENDONUCLEASE III"/>
    <property type="match status" value="1"/>
</dbReference>
<keyword evidence="11 12" id="KW-0326">Glycosidase</keyword>
<accession>A0A1V5MEL7</accession>
<feature type="binding site" evidence="12">
    <location>
        <position position="224"/>
    </location>
    <ligand>
        <name>[4Fe-4S] cluster</name>
        <dbReference type="ChEBI" id="CHEBI:49883"/>
    </ligand>
</feature>
<evidence type="ECO:0000256" key="1">
    <source>
        <dbReference type="ARBA" id="ARBA00008343"/>
    </source>
</evidence>
<protein>
    <recommendedName>
        <fullName evidence="12">Endonuclease III</fullName>
        <ecNumber evidence="12">4.2.99.18</ecNumber>
    </recommendedName>
    <alternativeName>
        <fullName evidence="12">DNA-(apurinic or apyrimidinic site) lyase</fullName>
    </alternativeName>
</protein>
<dbReference type="GO" id="GO:0003677">
    <property type="term" value="F:DNA binding"/>
    <property type="evidence" value="ECO:0007669"/>
    <property type="project" value="UniProtKB-UniRule"/>
</dbReference>
<dbReference type="InterPro" id="IPR011257">
    <property type="entry name" value="DNA_glycosylase"/>
</dbReference>
<dbReference type="SMART" id="SM00478">
    <property type="entry name" value="ENDO3c"/>
    <property type="match status" value="1"/>
</dbReference>
<evidence type="ECO:0000256" key="12">
    <source>
        <dbReference type="HAMAP-Rule" id="MF_00942"/>
    </source>
</evidence>
<dbReference type="InterPro" id="IPR003651">
    <property type="entry name" value="Endonuclease3_FeS-loop_motif"/>
</dbReference>
<dbReference type="InterPro" id="IPR023170">
    <property type="entry name" value="HhH_base_excis_C"/>
</dbReference>
<name>A0A1V5MEL7_UNCT6</name>
<feature type="binding site" evidence="12">
    <location>
        <position position="208"/>
    </location>
    <ligand>
        <name>[4Fe-4S] cluster</name>
        <dbReference type="ChEBI" id="CHEBI:49883"/>
    </ligand>
</feature>
<evidence type="ECO:0000256" key="8">
    <source>
        <dbReference type="ARBA" id="ARBA00023125"/>
    </source>
</evidence>
<dbReference type="HAMAP" id="MF_00942">
    <property type="entry name" value="Nth"/>
    <property type="match status" value="1"/>
</dbReference>
<keyword evidence="7 12" id="KW-0411">Iron-sulfur</keyword>
<comment type="function">
    <text evidence="12">DNA repair enzyme that has both DNA N-glycosylase activity and AP-lyase activity. The DNA N-glycosylase activity releases various damaged pyrimidines from DNA by cleaving the N-glycosidic bond, leaving an AP (apurinic/apyrimidinic) site. The AP-lyase activity cleaves the phosphodiester bond 3' to the AP site by a beta-elimination, leaving a 3'-terminal unsaturated sugar and a product with a terminal 5'-phosphate.</text>
</comment>
<dbReference type="InterPro" id="IPR003265">
    <property type="entry name" value="HhH-GPD_domain"/>
</dbReference>
<evidence type="ECO:0000256" key="3">
    <source>
        <dbReference type="ARBA" id="ARBA00022723"/>
    </source>
</evidence>
<dbReference type="SUPFAM" id="SSF48150">
    <property type="entry name" value="DNA-glycosylase"/>
    <property type="match status" value="1"/>
</dbReference>
<keyword evidence="6 12" id="KW-0408">Iron</keyword>
<dbReference type="GO" id="GO:0051539">
    <property type="term" value="F:4 iron, 4 sulfur cluster binding"/>
    <property type="evidence" value="ECO:0007669"/>
    <property type="project" value="UniProtKB-UniRule"/>
</dbReference>
<dbReference type="Pfam" id="PF00730">
    <property type="entry name" value="HhH-GPD"/>
    <property type="match status" value="1"/>
</dbReference>
<dbReference type="FunFam" id="1.10.1670.10:FF:000001">
    <property type="entry name" value="Endonuclease III"/>
    <property type="match status" value="1"/>
</dbReference>
<keyword evidence="9 12" id="KW-0234">DNA repair</keyword>
<evidence type="ECO:0000256" key="7">
    <source>
        <dbReference type="ARBA" id="ARBA00023014"/>
    </source>
</evidence>
<evidence type="ECO:0000256" key="2">
    <source>
        <dbReference type="ARBA" id="ARBA00022485"/>
    </source>
</evidence>
<dbReference type="PROSITE" id="PS00764">
    <property type="entry name" value="ENDONUCLEASE_III_1"/>
    <property type="match status" value="1"/>
</dbReference>
<dbReference type="InterPro" id="IPR000445">
    <property type="entry name" value="HhH_motif"/>
</dbReference>
<dbReference type="InterPro" id="IPR004035">
    <property type="entry name" value="Endouclease-III_FeS-bd_BS"/>
</dbReference>
<sequence>MKKPGAGRPPVVRRGGFCYNMAMDRIPEISKRLARAYPNTRTALKFQTPFQLLVATILSAQSTDEQVNRATPNLFARMAGPAAFNRASQAEIEKLIGSINFYRNKAGYLKRMSGILINRHGGKVPRNMEELVRLPGVARKTANVVLSQVFRKNEGVVVDTHVARVSQRLGLTRETDPVKIETDLMAILPQRDWGNFAFRLILHGRWVCQARKPACAGCCLEDLCPSSLLKKES</sequence>
<keyword evidence="4 12" id="KW-0227">DNA damage</keyword>
<dbReference type="CDD" id="cd00056">
    <property type="entry name" value="ENDO3c"/>
    <property type="match status" value="1"/>
</dbReference>
<evidence type="ECO:0000256" key="4">
    <source>
        <dbReference type="ARBA" id="ARBA00022763"/>
    </source>
</evidence>
<evidence type="ECO:0000256" key="11">
    <source>
        <dbReference type="ARBA" id="ARBA00023295"/>
    </source>
</evidence>
<keyword evidence="3 12" id="KW-0479">Metal-binding</keyword>
<dbReference type="GO" id="GO:0006285">
    <property type="term" value="P:base-excision repair, AP site formation"/>
    <property type="evidence" value="ECO:0007669"/>
    <property type="project" value="TreeGrafter"/>
</dbReference>
<gene>
    <name evidence="14" type="primary">pdg</name>
    <name evidence="12" type="synonym">nth</name>
    <name evidence="14" type="ORF">BWY73_01057</name>
</gene>
<evidence type="ECO:0000256" key="9">
    <source>
        <dbReference type="ARBA" id="ARBA00023204"/>
    </source>
</evidence>
<dbReference type="FunFam" id="1.10.340.30:FF:000001">
    <property type="entry name" value="Endonuclease III"/>
    <property type="match status" value="1"/>
</dbReference>
<evidence type="ECO:0000256" key="5">
    <source>
        <dbReference type="ARBA" id="ARBA00022801"/>
    </source>
</evidence>
<feature type="binding site" evidence="12">
    <location>
        <position position="215"/>
    </location>
    <ligand>
        <name>[4Fe-4S] cluster</name>
        <dbReference type="ChEBI" id="CHEBI:49883"/>
    </ligand>
</feature>
<dbReference type="SMART" id="SM00525">
    <property type="entry name" value="FES"/>
    <property type="match status" value="1"/>
</dbReference>
<dbReference type="Gene3D" id="1.10.1670.10">
    <property type="entry name" value="Helix-hairpin-Helix base-excision DNA repair enzymes (C-terminal)"/>
    <property type="match status" value="1"/>
</dbReference>
<dbReference type="Pfam" id="PF00633">
    <property type="entry name" value="HHH"/>
    <property type="match status" value="1"/>
</dbReference>
<keyword evidence="5 12" id="KW-0378">Hydrolase</keyword>
<dbReference type="Proteomes" id="UP000485484">
    <property type="component" value="Unassembled WGS sequence"/>
</dbReference>
<keyword evidence="10 12" id="KW-0456">Lyase</keyword>
<comment type="cofactor">
    <cofactor evidence="12">
        <name>[4Fe-4S] cluster</name>
        <dbReference type="ChEBI" id="CHEBI:49883"/>
    </cofactor>
    <text evidence="12">Binds 1 [4Fe-4S] cluster.</text>
</comment>
<reference evidence="14" key="1">
    <citation type="submission" date="2017-02" db="EMBL/GenBank/DDBJ databases">
        <title>Delving into the versatile metabolic prowess of the omnipresent phylum Bacteroidetes.</title>
        <authorList>
            <person name="Nobu M.K."/>
            <person name="Mei R."/>
            <person name="Narihiro T."/>
            <person name="Kuroda K."/>
            <person name="Liu W.-T."/>
        </authorList>
    </citation>
    <scope>NUCLEOTIDE SEQUENCE</scope>
    <source>
        <strain evidence="14">ADurb.Bin417</strain>
    </source>
</reference>
<keyword evidence="2 12" id="KW-0004">4Fe-4S</keyword>
<feature type="binding site" evidence="12">
    <location>
        <position position="218"/>
    </location>
    <ligand>
        <name>[4Fe-4S] cluster</name>
        <dbReference type="ChEBI" id="CHEBI:49883"/>
    </ligand>
</feature>